<dbReference type="WBParaSite" id="MCU_001316-RA">
    <property type="protein sequence ID" value="MCU_001316-RA"/>
    <property type="gene ID" value="MCU_001316"/>
</dbReference>
<proteinExistence type="predicted"/>
<organism evidence="1">
    <name type="scientific">Mesocestoides corti</name>
    <name type="common">Flatworm</name>
    <dbReference type="NCBI Taxonomy" id="53468"/>
    <lineage>
        <taxon>Eukaryota</taxon>
        <taxon>Metazoa</taxon>
        <taxon>Spiralia</taxon>
        <taxon>Lophotrochozoa</taxon>
        <taxon>Platyhelminthes</taxon>
        <taxon>Cestoda</taxon>
        <taxon>Eucestoda</taxon>
        <taxon>Cyclophyllidea</taxon>
        <taxon>Mesocestoididae</taxon>
        <taxon>Mesocestoides</taxon>
    </lineage>
</organism>
<accession>A0A5K3EML9</accession>
<evidence type="ECO:0000313" key="1">
    <source>
        <dbReference type="WBParaSite" id="MCU_001316-RA"/>
    </source>
</evidence>
<reference evidence="1" key="1">
    <citation type="submission" date="2019-11" db="UniProtKB">
        <authorList>
            <consortium name="WormBaseParasite"/>
        </authorList>
    </citation>
    <scope>IDENTIFICATION</scope>
</reference>
<sequence length="115" mass="14041">ASYDGETDILKVINVLRSRPDIPFFYLTHNLPKKHIDYHYYNLKVTSYHNINKRDYYTVSLCGCTHFVRDEVELISLAKFEREYKLFVGMRKLPLFAQFRLWKVFLRWRKVIRYA</sequence>
<protein>
    <submittedName>
        <fullName evidence="1">Glycosyltransferase family 2 protein</fullName>
    </submittedName>
</protein>
<name>A0A5K3EML9_MESCO</name>
<dbReference type="AlphaFoldDB" id="A0A5K3EML9"/>